<keyword evidence="1 4" id="KW-0489">Methyltransferase</keyword>
<dbReference type="KEGG" id="hpel:HZS54_12465"/>
<feature type="domain" description="DNA methylase N-4/N-6" evidence="3">
    <location>
        <begin position="36"/>
        <end position="96"/>
    </location>
</feature>
<protein>
    <submittedName>
        <fullName evidence="4">Adenine-specific DNA methylase</fullName>
    </submittedName>
</protein>
<evidence type="ECO:0000313" key="5">
    <source>
        <dbReference type="Proteomes" id="UP000509346"/>
    </source>
</evidence>
<gene>
    <name evidence="4" type="ORF">HZS54_12465</name>
</gene>
<keyword evidence="5" id="KW-1185">Reference proteome</keyword>
<dbReference type="REBASE" id="410261">
    <property type="entry name" value="M.HpeR2ORF12465P"/>
</dbReference>
<dbReference type="AlphaFoldDB" id="A0A7D5PES8"/>
<dbReference type="GO" id="GO:0008170">
    <property type="term" value="F:N-methyltransferase activity"/>
    <property type="evidence" value="ECO:0007669"/>
    <property type="project" value="InterPro"/>
</dbReference>
<dbReference type="PANTHER" id="PTHR13370:SF3">
    <property type="entry name" value="TRNA (GUANINE(10)-N2)-METHYLTRANSFERASE HOMOLOG"/>
    <property type="match status" value="1"/>
</dbReference>
<dbReference type="GO" id="GO:0003677">
    <property type="term" value="F:DNA binding"/>
    <property type="evidence" value="ECO:0007669"/>
    <property type="project" value="InterPro"/>
</dbReference>
<name>A0A7D5PES8_9EURY</name>
<dbReference type="Pfam" id="PF01555">
    <property type="entry name" value="N6_N4_Mtase"/>
    <property type="match status" value="1"/>
</dbReference>
<dbReference type="EMBL" id="CP058909">
    <property type="protein sequence ID" value="QLH82380.1"/>
    <property type="molecule type" value="Genomic_DNA"/>
</dbReference>
<proteinExistence type="predicted"/>
<dbReference type="PANTHER" id="PTHR13370">
    <property type="entry name" value="RNA METHYLASE-RELATED"/>
    <property type="match status" value="1"/>
</dbReference>
<sequence length="476" mass="53320">MQTSLFDHNGITSELSEIDWSFNGVDTKYLTHGLHRYPARMIPQIPRALFNTWTDKGVLSPGDTVFDPFAGSGTTAVEARLHGMNAIATDINPFACLLSRGKATPGDIDSIEAAIGRCLGPDWTYRERFIDQNHNEAVQQQRTRWGEDVYPEDLDSNKNHDAYAVKKGWFPERQLAKIESMQRLLTELRAEFDYKTVRFLRIALSQTAREISYQRDSEFKRHRIPEDERADHNPPFTETFIEVLTENVEKARAYTEKVNPTAEADIQHADCRNPDLLEPNSMDAIICSPPYGDHPTTVAYGQFSQDPAATATPLDVDQMKDVDPSGLGGRDSVASVSFETVTSWSSTLQKTRETLQANDGRDDDVLSFFTDYAETLLQMSRVIKPEQPVAIVVGNRTVSRTPIPMHMITTEIALEAGLKHQHTFARSIPSKTLPMKNAPENVPGQSGEMIADEYVLVFQGTENVDTALIDGVLRDK</sequence>
<keyword evidence="2" id="KW-0808">Transferase</keyword>
<dbReference type="SUPFAM" id="SSF53335">
    <property type="entry name" value="S-adenosyl-L-methionine-dependent methyltransferases"/>
    <property type="match status" value="2"/>
</dbReference>
<reference evidence="4 5" key="1">
    <citation type="submission" date="2020-07" db="EMBL/GenBank/DDBJ databases">
        <title>Halosimplex litoreum sp. nov. and Halosimplex rubrum sp. nov., isolated from different salt environments.</title>
        <authorList>
            <person name="Cui H."/>
        </authorList>
    </citation>
    <scope>NUCLEOTIDE SEQUENCE [LARGE SCALE GENOMIC DNA]</scope>
    <source>
        <strain evidence="4 5">R2</strain>
    </source>
</reference>
<evidence type="ECO:0000256" key="2">
    <source>
        <dbReference type="ARBA" id="ARBA00022679"/>
    </source>
</evidence>
<organism evidence="4 5">
    <name type="scientific">Halosimplex pelagicum</name>
    <dbReference type="NCBI Taxonomy" id="869886"/>
    <lineage>
        <taxon>Archaea</taxon>
        <taxon>Methanobacteriati</taxon>
        <taxon>Methanobacteriota</taxon>
        <taxon>Stenosarchaea group</taxon>
        <taxon>Halobacteria</taxon>
        <taxon>Halobacteriales</taxon>
        <taxon>Haloarculaceae</taxon>
        <taxon>Halosimplex</taxon>
    </lineage>
</organism>
<dbReference type="GO" id="GO:0032259">
    <property type="term" value="P:methylation"/>
    <property type="evidence" value="ECO:0007669"/>
    <property type="project" value="UniProtKB-KW"/>
</dbReference>
<evidence type="ECO:0000259" key="3">
    <source>
        <dbReference type="Pfam" id="PF01555"/>
    </source>
</evidence>
<evidence type="ECO:0000256" key="1">
    <source>
        <dbReference type="ARBA" id="ARBA00022603"/>
    </source>
</evidence>
<dbReference type="Proteomes" id="UP000509346">
    <property type="component" value="Chromosome"/>
</dbReference>
<dbReference type="GeneID" id="56083416"/>
<dbReference type="OrthoDB" id="241751at2157"/>
<dbReference type="GO" id="GO:0005737">
    <property type="term" value="C:cytoplasm"/>
    <property type="evidence" value="ECO:0007669"/>
    <property type="project" value="TreeGrafter"/>
</dbReference>
<dbReference type="Gene3D" id="3.40.50.150">
    <property type="entry name" value="Vaccinia Virus protein VP39"/>
    <property type="match status" value="2"/>
</dbReference>
<dbReference type="RefSeq" id="WP_179922848.1">
    <property type="nucleotide sequence ID" value="NZ_CP058909.1"/>
</dbReference>
<dbReference type="InterPro" id="IPR002941">
    <property type="entry name" value="DNA_methylase_N4/N6"/>
</dbReference>
<evidence type="ECO:0000313" key="4">
    <source>
        <dbReference type="EMBL" id="QLH82380.1"/>
    </source>
</evidence>
<dbReference type="InterPro" id="IPR029063">
    <property type="entry name" value="SAM-dependent_MTases_sf"/>
</dbReference>
<accession>A0A7D5PES8</accession>